<evidence type="ECO:0000313" key="2">
    <source>
        <dbReference type="EMBL" id="EEC01805.1"/>
    </source>
</evidence>
<dbReference type="AlphaFoldDB" id="B7P5D3"/>
<proteinExistence type="predicted"/>
<accession>B7P5D3</accession>
<dbReference type="HOGENOM" id="CLU_2747334_0_0_1"/>
<gene>
    <name evidence="2" type="ORF">IscW_ISCW001456</name>
</gene>
<feature type="non-terminal residue" evidence="2">
    <location>
        <position position="72"/>
    </location>
</feature>
<organism>
    <name type="scientific">Ixodes scapularis</name>
    <name type="common">Black-legged tick</name>
    <name type="synonym">Deer tick</name>
    <dbReference type="NCBI Taxonomy" id="6945"/>
    <lineage>
        <taxon>Eukaryota</taxon>
        <taxon>Metazoa</taxon>
        <taxon>Ecdysozoa</taxon>
        <taxon>Arthropoda</taxon>
        <taxon>Chelicerata</taxon>
        <taxon>Arachnida</taxon>
        <taxon>Acari</taxon>
        <taxon>Parasitiformes</taxon>
        <taxon>Ixodida</taxon>
        <taxon>Ixodoidea</taxon>
        <taxon>Ixodidae</taxon>
        <taxon>Ixodinae</taxon>
        <taxon>Ixodes</taxon>
    </lineage>
</organism>
<reference evidence="2" key="1">
    <citation type="submission" date="2008-03" db="EMBL/GenBank/DDBJ databases">
        <title>Annotation of Ixodes scapularis.</title>
        <authorList>
            <consortium name="Ixodes scapularis Genome Project Consortium"/>
            <person name="Caler E."/>
            <person name="Hannick L.I."/>
            <person name="Bidwell S."/>
            <person name="Joardar V."/>
            <person name="Thiagarajan M."/>
            <person name="Amedeo P."/>
            <person name="Galinsky K.J."/>
            <person name="Schobel S."/>
            <person name="Inman J."/>
            <person name="Hostetler J."/>
            <person name="Miller J."/>
            <person name="Hammond M."/>
            <person name="Megy K."/>
            <person name="Lawson D."/>
            <person name="Kodira C."/>
            <person name="Sutton G."/>
            <person name="Meyer J."/>
            <person name="Hill C.A."/>
            <person name="Birren B."/>
            <person name="Nene V."/>
            <person name="Collins F."/>
            <person name="Alarcon-Chaidez F."/>
            <person name="Wikel S."/>
            <person name="Strausberg R."/>
        </authorList>
    </citation>
    <scope>NUCLEOTIDE SEQUENCE [LARGE SCALE GENOMIC DNA]</scope>
    <source>
        <strain evidence="2">Wikel colony</strain>
    </source>
</reference>
<feature type="region of interest" description="Disordered" evidence="1">
    <location>
        <begin position="1"/>
        <end position="23"/>
    </location>
</feature>
<protein>
    <submittedName>
        <fullName evidence="2">Uncharacterized protein</fullName>
    </submittedName>
</protein>
<dbReference type="PaxDb" id="6945-B7P5D3"/>
<dbReference type="EMBL" id="DS640182">
    <property type="protein sequence ID" value="EEC01805.1"/>
    <property type="molecule type" value="Genomic_DNA"/>
</dbReference>
<evidence type="ECO:0000256" key="1">
    <source>
        <dbReference type="SAM" id="MobiDB-lite"/>
    </source>
</evidence>
<feature type="non-terminal residue" evidence="2">
    <location>
        <position position="1"/>
    </location>
</feature>
<name>B7P5D3_IXOSC</name>
<sequence>RARTHLDAGARRDELRDRTAASTRRRVDSLTRVGIQSWLVGADDGDRTRREADDAARRRFRFLGRRSSRHSA</sequence>